<dbReference type="InterPro" id="IPR000073">
    <property type="entry name" value="AB_hydrolase_1"/>
</dbReference>
<sequence>MTDPRHSPDPDDARGAAQKRLTDQRRYQVGTGALSFDRRGSGTPLLLVHGLGASWLSWSPILDRLARHRDVISLDLPGFGDTPPLPGEVTIDSLTDAVSDFIDAHDLAGIDTVGSSMGARIVLELARRGVGGDTVALDPGGFWRPGELRFFSTTLKASLPLVLGLQPVMPVLTGNPVGRTVLLSQFSAAPWKLPASVALHEMRSFKKAVSLHDALDALVDGPLQQGAPPGTTPGRVTIGWGRKDHVTLPAQAARARAAFPGSELYWFDKCGHFPMWDQPTQTVQLILSHTG</sequence>
<dbReference type="Pfam" id="PF12697">
    <property type="entry name" value="Abhydrolase_6"/>
    <property type="match status" value="1"/>
</dbReference>
<dbReference type="InterPro" id="IPR050266">
    <property type="entry name" value="AB_hydrolase_sf"/>
</dbReference>
<organism evidence="3 4">
    <name type="scientific">Williamsia sterculiae</name>
    <dbReference type="NCBI Taxonomy" id="1344003"/>
    <lineage>
        <taxon>Bacteria</taxon>
        <taxon>Bacillati</taxon>
        <taxon>Actinomycetota</taxon>
        <taxon>Actinomycetes</taxon>
        <taxon>Mycobacteriales</taxon>
        <taxon>Nocardiaceae</taxon>
        <taxon>Williamsia</taxon>
    </lineage>
</organism>
<dbReference type="Gene3D" id="3.40.50.1820">
    <property type="entry name" value="alpha/beta hydrolase"/>
    <property type="match status" value="1"/>
</dbReference>
<proteinExistence type="predicted"/>
<dbReference type="PANTHER" id="PTHR43798">
    <property type="entry name" value="MONOACYLGLYCEROL LIPASE"/>
    <property type="match status" value="1"/>
</dbReference>
<name>A0A1N7FX78_9NOCA</name>
<feature type="region of interest" description="Disordered" evidence="1">
    <location>
        <begin position="1"/>
        <end position="21"/>
    </location>
</feature>
<reference evidence="3 4" key="1">
    <citation type="submission" date="2017-01" db="EMBL/GenBank/DDBJ databases">
        <authorList>
            <person name="Mah S.A."/>
            <person name="Swanson W.J."/>
            <person name="Moy G.W."/>
            <person name="Vacquier V.D."/>
        </authorList>
    </citation>
    <scope>NUCLEOTIDE SEQUENCE [LARGE SCALE GENOMIC DNA]</scope>
    <source>
        <strain evidence="3 4">CPCC 203464</strain>
    </source>
</reference>
<dbReference type="STRING" id="1344003.SAMN05445060_2364"/>
<dbReference type="PANTHER" id="PTHR43798:SF33">
    <property type="entry name" value="HYDROLASE, PUTATIVE (AFU_ORTHOLOGUE AFUA_2G14860)-RELATED"/>
    <property type="match status" value="1"/>
</dbReference>
<dbReference type="GO" id="GO:0016020">
    <property type="term" value="C:membrane"/>
    <property type="evidence" value="ECO:0007669"/>
    <property type="project" value="TreeGrafter"/>
</dbReference>
<dbReference type="GO" id="GO:0003824">
    <property type="term" value="F:catalytic activity"/>
    <property type="evidence" value="ECO:0007669"/>
    <property type="project" value="UniProtKB-ARBA"/>
</dbReference>
<dbReference type="RefSeq" id="WP_234974367.1">
    <property type="nucleotide sequence ID" value="NZ_FTNT01000006.1"/>
</dbReference>
<evidence type="ECO:0000259" key="2">
    <source>
        <dbReference type="Pfam" id="PF12697"/>
    </source>
</evidence>
<feature type="domain" description="AB hydrolase-1" evidence="2">
    <location>
        <begin position="45"/>
        <end position="284"/>
    </location>
</feature>
<evidence type="ECO:0000313" key="3">
    <source>
        <dbReference type="EMBL" id="SIS04887.1"/>
    </source>
</evidence>
<protein>
    <submittedName>
        <fullName evidence="3">Pimeloyl-ACP methyl ester carboxylesterase</fullName>
    </submittedName>
</protein>
<dbReference type="Proteomes" id="UP000186218">
    <property type="component" value="Unassembled WGS sequence"/>
</dbReference>
<gene>
    <name evidence="3" type="ORF">SAMN05445060_2364</name>
</gene>
<accession>A0A1N7FX78</accession>
<evidence type="ECO:0000256" key="1">
    <source>
        <dbReference type="SAM" id="MobiDB-lite"/>
    </source>
</evidence>
<evidence type="ECO:0000313" key="4">
    <source>
        <dbReference type="Proteomes" id="UP000186218"/>
    </source>
</evidence>
<dbReference type="EMBL" id="FTNT01000006">
    <property type="protein sequence ID" value="SIS04887.1"/>
    <property type="molecule type" value="Genomic_DNA"/>
</dbReference>
<dbReference type="SUPFAM" id="SSF53474">
    <property type="entry name" value="alpha/beta-Hydrolases"/>
    <property type="match status" value="1"/>
</dbReference>
<keyword evidence="4" id="KW-1185">Reference proteome</keyword>
<dbReference type="AlphaFoldDB" id="A0A1N7FX78"/>
<dbReference type="InterPro" id="IPR029058">
    <property type="entry name" value="AB_hydrolase_fold"/>
</dbReference>